<dbReference type="InterPro" id="IPR050212">
    <property type="entry name" value="Ntdp-like"/>
</dbReference>
<protein>
    <submittedName>
        <fullName evidence="2">RNA-binding protein</fullName>
    </submittedName>
</protein>
<dbReference type="AlphaFoldDB" id="A0ABD6B9S9"/>
<accession>A0ABD6B9S9</accession>
<name>A0ABD6B9S9_9EURY</name>
<evidence type="ECO:0000313" key="2">
    <source>
        <dbReference type="EMBL" id="MFD1527573.1"/>
    </source>
</evidence>
<feature type="domain" description="S1 motif" evidence="1">
    <location>
        <begin position="99"/>
        <end position="134"/>
    </location>
</feature>
<dbReference type="PANTHER" id="PTHR39159">
    <property type="match status" value="1"/>
</dbReference>
<reference evidence="2 3" key="1">
    <citation type="journal article" date="2019" name="Int. J. Syst. Evol. Microbiol.">
        <title>The Global Catalogue of Microorganisms (GCM) 10K type strain sequencing project: providing services to taxonomists for standard genome sequencing and annotation.</title>
        <authorList>
            <consortium name="The Broad Institute Genomics Platform"/>
            <consortium name="The Broad Institute Genome Sequencing Center for Infectious Disease"/>
            <person name="Wu L."/>
            <person name="Ma J."/>
        </authorList>
    </citation>
    <scope>NUCLEOTIDE SEQUENCE [LARGE SCALE GENOMIC DNA]</scope>
    <source>
        <strain evidence="2 3">CGMCC 1.12285</strain>
    </source>
</reference>
<sequence length="134" mass="13926">MTEETADSASNVRVRGIYATALTPALLDAGHRVVQASPPIERRFDADLPAADHDAAIETGPDRQGVNVAGEPDAVESVRELLADTGIDTLAWTDPAPVGAVFDGRVTETLGSGAVVELGETAGFLPYRNVDGTV</sequence>
<dbReference type="InterPro" id="IPR003029">
    <property type="entry name" value="S1_domain"/>
</dbReference>
<organism evidence="2 3">
    <name type="scientific">Halolamina salina</name>
    <dbReference type="NCBI Taxonomy" id="1220023"/>
    <lineage>
        <taxon>Archaea</taxon>
        <taxon>Methanobacteriati</taxon>
        <taxon>Methanobacteriota</taxon>
        <taxon>Stenosarchaea group</taxon>
        <taxon>Halobacteria</taxon>
        <taxon>Halobacteriales</taxon>
        <taxon>Haloferacaceae</taxon>
    </lineage>
</organism>
<evidence type="ECO:0000259" key="1">
    <source>
        <dbReference type="PROSITE" id="PS50126"/>
    </source>
</evidence>
<comment type="caution">
    <text evidence="2">The sequence shown here is derived from an EMBL/GenBank/DDBJ whole genome shotgun (WGS) entry which is preliminary data.</text>
</comment>
<keyword evidence="3" id="KW-1185">Reference proteome</keyword>
<feature type="non-terminal residue" evidence="2">
    <location>
        <position position="134"/>
    </location>
</feature>
<dbReference type="PANTHER" id="PTHR39159:SF1">
    <property type="entry name" value="UPF0374 PROTEIN YGAC"/>
    <property type="match status" value="1"/>
</dbReference>
<gene>
    <name evidence="2" type="ORF">ACFR9S_14915</name>
</gene>
<dbReference type="PROSITE" id="PS50126">
    <property type="entry name" value="S1"/>
    <property type="match status" value="1"/>
</dbReference>
<evidence type="ECO:0000313" key="3">
    <source>
        <dbReference type="Proteomes" id="UP001597111"/>
    </source>
</evidence>
<dbReference type="EMBL" id="JBHUDH010000224">
    <property type="protein sequence ID" value="MFD1527573.1"/>
    <property type="molecule type" value="Genomic_DNA"/>
</dbReference>
<proteinExistence type="predicted"/>
<dbReference type="Proteomes" id="UP001597111">
    <property type="component" value="Unassembled WGS sequence"/>
</dbReference>